<dbReference type="CDD" id="cd07346">
    <property type="entry name" value="ABC_6TM_exporters"/>
    <property type="match status" value="1"/>
</dbReference>
<feature type="domain" description="ABC transporter" evidence="8">
    <location>
        <begin position="334"/>
        <end position="568"/>
    </location>
</feature>
<keyword evidence="6 7" id="KW-0472">Membrane</keyword>
<gene>
    <name evidence="10" type="ORF">HMPREF0402_01299</name>
</gene>
<dbReference type="InterPro" id="IPR017871">
    <property type="entry name" value="ABC_transporter-like_CS"/>
</dbReference>
<keyword evidence="3" id="KW-0547">Nucleotide-binding</keyword>
<name>H1PSA6_9FUSO</name>
<evidence type="ECO:0000313" key="11">
    <source>
        <dbReference type="Proteomes" id="UP000003233"/>
    </source>
</evidence>
<keyword evidence="4" id="KW-0067">ATP-binding</keyword>
<dbReference type="EMBL" id="AGWJ02000009">
    <property type="protein sequence ID" value="EHO82055.1"/>
    <property type="molecule type" value="Genomic_DNA"/>
</dbReference>
<evidence type="ECO:0000256" key="7">
    <source>
        <dbReference type="SAM" id="Phobius"/>
    </source>
</evidence>
<dbReference type="PROSITE" id="PS50893">
    <property type="entry name" value="ABC_TRANSPORTER_2"/>
    <property type="match status" value="1"/>
</dbReference>
<dbReference type="PATRIC" id="fig|457404.5.peg.1282"/>
<feature type="transmembrane region" description="Helical" evidence="7">
    <location>
        <begin position="20"/>
        <end position="41"/>
    </location>
</feature>
<dbReference type="SUPFAM" id="SSF52540">
    <property type="entry name" value="P-loop containing nucleoside triphosphate hydrolases"/>
    <property type="match status" value="1"/>
</dbReference>
<dbReference type="RefSeq" id="WP_008696805.1">
    <property type="nucleotide sequence ID" value="NZ_KE161007.1"/>
</dbReference>
<keyword evidence="2 7" id="KW-0812">Transmembrane</keyword>
<dbReference type="Gene3D" id="1.20.1560.10">
    <property type="entry name" value="ABC transporter type 1, transmembrane domain"/>
    <property type="match status" value="1"/>
</dbReference>
<dbReference type="GO" id="GO:0005886">
    <property type="term" value="C:plasma membrane"/>
    <property type="evidence" value="ECO:0007669"/>
    <property type="project" value="UniProtKB-SubCell"/>
</dbReference>
<dbReference type="SMART" id="SM00382">
    <property type="entry name" value="AAA"/>
    <property type="match status" value="1"/>
</dbReference>
<dbReference type="HOGENOM" id="CLU_000604_84_9_0"/>
<dbReference type="PROSITE" id="PS50929">
    <property type="entry name" value="ABC_TM1F"/>
    <property type="match status" value="1"/>
</dbReference>
<evidence type="ECO:0000256" key="2">
    <source>
        <dbReference type="ARBA" id="ARBA00022692"/>
    </source>
</evidence>
<dbReference type="InterPro" id="IPR027417">
    <property type="entry name" value="P-loop_NTPase"/>
</dbReference>
<dbReference type="Proteomes" id="UP000003233">
    <property type="component" value="Unassembled WGS sequence"/>
</dbReference>
<keyword evidence="11" id="KW-1185">Reference proteome</keyword>
<evidence type="ECO:0008006" key="12">
    <source>
        <dbReference type="Google" id="ProtNLM"/>
    </source>
</evidence>
<dbReference type="Pfam" id="PF00664">
    <property type="entry name" value="ABC_membrane"/>
    <property type="match status" value="1"/>
</dbReference>
<dbReference type="Pfam" id="PF00005">
    <property type="entry name" value="ABC_tran"/>
    <property type="match status" value="1"/>
</dbReference>
<dbReference type="PANTHER" id="PTHR24221:SF397">
    <property type="entry name" value="ABC TRANSPORTER, ATP-BINDING TRANSMEMBRANE PROTEIN"/>
    <property type="match status" value="1"/>
</dbReference>
<keyword evidence="5 7" id="KW-1133">Transmembrane helix</keyword>
<evidence type="ECO:0000313" key="10">
    <source>
        <dbReference type="EMBL" id="EHO82055.1"/>
    </source>
</evidence>
<feature type="domain" description="ABC transmembrane type-1" evidence="9">
    <location>
        <begin position="19"/>
        <end position="304"/>
    </location>
</feature>
<dbReference type="PROSITE" id="PS00211">
    <property type="entry name" value="ABC_TRANSPORTER_1"/>
    <property type="match status" value="1"/>
</dbReference>
<dbReference type="GO" id="GO:0140359">
    <property type="term" value="F:ABC-type transporter activity"/>
    <property type="evidence" value="ECO:0007669"/>
    <property type="project" value="InterPro"/>
</dbReference>
<dbReference type="InterPro" id="IPR039421">
    <property type="entry name" value="Type_1_exporter"/>
</dbReference>
<dbReference type="InterPro" id="IPR011527">
    <property type="entry name" value="ABC1_TM_dom"/>
</dbReference>
<proteinExistence type="predicted"/>
<accession>H1PSA6</accession>
<evidence type="ECO:0000259" key="9">
    <source>
        <dbReference type="PROSITE" id="PS50929"/>
    </source>
</evidence>
<dbReference type="GO" id="GO:0034040">
    <property type="term" value="F:ATPase-coupled lipid transmembrane transporter activity"/>
    <property type="evidence" value="ECO:0007669"/>
    <property type="project" value="TreeGrafter"/>
</dbReference>
<dbReference type="InterPro" id="IPR003593">
    <property type="entry name" value="AAA+_ATPase"/>
</dbReference>
<evidence type="ECO:0000259" key="8">
    <source>
        <dbReference type="PROSITE" id="PS50893"/>
    </source>
</evidence>
<feature type="transmembrane region" description="Helical" evidence="7">
    <location>
        <begin position="140"/>
        <end position="157"/>
    </location>
</feature>
<organism evidence="10 11">
    <name type="scientific">Fusobacterium ulcerans 12-1B</name>
    <dbReference type="NCBI Taxonomy" id="457404"/>
    <lineage>
        <taxon>Bacteria</taxon>
        <taxon>Fusobacteriati</taxon>
        <taxon>Fusobacteriota</taxon>
        <taxon>Fusobacteriia</taxon>
        <taxon>Fusobacteriales</taxon>
        <taxon>Fusobacteriaceae</taxon>
        <taxon>Fusobacterium</taxon>
    </lineage>
</organism>
<dbReference type="PANTHER" id="PTHR24221">
    <property type="entry name" value="ATP-BINDING CASSETTE SUB-FAMILY B"/>
    <property type="match status" value="1"/>
</dbReference>
<feature type="transmembrane region" description="Helical" evidence="7">
    <location>
        <begin position="163"/>
        <end position="182"/>
    </location>
</feature>
<dbReference type="GO" id="GO:0016887">
    <property type="term" value="F:ATP hydrolysis activity"/>
    <property type="evidence" value="ECO:0007669"/>
    <property type="project" value="InterPro"/>
</dbReference>
<evidence type="ECO:0000256" key="1">
    <source>
        <dbReference type="ARBA" id="ARBA00004651"/>
    </source>
</evidence>
<dbReference type="FunFam" id="3.40.50.300:FF:000218">
    <property type="entry name" value="Multidrug ABC transporter ATP-binding protein"/>
    <property type="match status" value="1"/>
</dbReference>
<dbReference type="Gene3D" id="3.40.50.300">
    <property type="entry name" value="P-loop containing nucleotide triphosphate hydrolases"/>
    <property type="match status" value="1"/>
</dbReference>
<dbReference type="InterPro" id="IPR003439">
    <property type="entry name" value="ABC_transporter-like_ATP-bd"/>
</dbReference>
<evidence type="ECO:0000256" key="4">
    <source>
        <dbReference type="ARBA" id="ARBA00022840"/>
    </source>
</evidence>
<feature type="transmembrane region" description="Helical" evidence="7">
    <location>
        <begin position="53"/>
        <end position="74"/>
    </location>
</feature>
<comment type="caution">
    <text evidence="10">The sequence shown here is derived from an EMBL/GenBank/DDBJ whole genome shotgun (WGS) entry which is preliminary data.</text>
</comment>
<evidence type="ECO:0000256" key="6">
    <source>
        <dbReference type="ARBA" id="ARBA00023136"/>
    </source>
</evidence>
<comment type="subcellular location">
    <subcellularLocation>
        <location evidence="1">Cell membrane</location>
        <topology evidence="1">Multi-pass membrane protein</topology>
    </subcellularLocation>
</comment>
<dbReference type="GO" id="GO:0005524">
    <property type="term" value="F:ATP binding"/>
    <property type="evidence" value="ECO:0007669"/>
    <property type="project" value="UniProtKB-KW"/>
</dbReference>
<reference evidence="10 11" key="1">
    <citation type="submission" date="2012-07" db="EMBL/GenBank/DDBJ databases">
        <title>The Genome Sequence of Fusobacterium ulcerans 12_1B.</title>
        <authorList>
            <consortium name="The Broad Institute Genome Sequencing Platform"/>
            <person name="Earl A."/>
            <person name="Ward D."/>
            <person name="Feldgarden M."/>
            <person name="Gevers D."/>
            <person name="Strauss J."/>
            <person name="Ambrose C.E."/>
            <person name="Allen-Vercoe E."/>
            <person name="Walker B."/>
            <person name="Young S.K."/>
            <person name="Zeng Q."/>
            <person name="Gargeya S."/>
            <person name="Fitzgerald M."/>
            <person name="Haas B."/>
            <person name="Abouelleil A."/>
            <person name="Alvarado L."/>
            <person name="Arachchi H.M."/>
            <person name="Berlin A.M."/>
            <person name="Chapman S.B."/>
            <person name="Goldberg J."/>
            <person name="Griggs A."/>
            <person name="Gujja S."/>
            <person name="Hansen M."/>
            <person name="Howarth C."/>
            <person name="Imamovic A."/>
            <person name="Larimer J."/>
            <person name="McCowen C."/>
            <person name="Montmayeur A."/>
            <person name="Murphy C."/>
            <person name="Neiman D."/>
            <person name="Pearson M."/>
            <person name="Priest M."/>
            <person name="Roberts A."/>
            <person name="Saif S."/>
            <person name="Shea T."/>
            <person name="Sisk P."/>
            <person name="Sykes S."/>
            <person name="Wortman J."/>
            <person name="Nusbaum C."/>
            <person name="Birren B."/>
        </authorList>
    </citation>
    <scope>NUCLEOTIDE SEQUENCE [LARGE SCALE GENOMIC DNA]</scope>
    <source>
        <strain evidence="10 11">12_1B</strain>
    </source>
</reference>
<dbReference type="SUPFAM" id="SSF90123">
    <property type="entry name" value="ABC transporter transmembrane region"/>
    <property type="match status" value="1"/>
</dbReference>
<evidence type="ECO:0000256" key="3">
    <source>
        <dbReference type="ARBA" id="ARBA00022741"/>
    </source>
</evidence>
<evidence type="ECO:0000256" key="5">
    <source>
        <dbReference type="ARBA" id="ARBA00022989"/>
    </source>
</evidence>
<sequence length="579" mass="64170">MLKEIFALSNQGEKDLKKGILASAAANISLLFPAGLLLLSIRDLMMYIEKNGAYNINILAYAGYSVVFSAIILITHRIQYDSTYFSAYSESADRRVALAEKLRKLPLSFFGKKDLSELTITIMGDCTDLEHTFSHSVPQLFGSLISVTLVGIGLFVVNWKMALSAVFVFPIAIIITVGSKFLQDKMGKKKIDAKLAASDKVQEYLENIREIKSYNIEEKYLNDLDDSFFKIIKASLISELTTGTLIVSAQGILRLGFAAVTLTGIKLFLNGEIDFLVYLMYLFTISRLYDPLSVVLIQIGDIFNSLLTIKRMKDINEQKIQEGAKEFSCDNYDIVFENVEFAYNNNEKVLNGISFVAEQGQITVLAGESGGGKSTAVKLAARFWDVTKGKITLGGVDISTVDPEVLLEKFSIVFQDVVLFNGTILENIRIGKRGASDEEVYMAAKAAQCDEFIKRFPLGYNTVIGENGSTLSGGERQRISIARALLKDAPIILLDEATASLDVENETLIQSALGKLIKNKTVLLIAHRMRTAASADKIIILKDGKIAEQGSPKNLMKIKGMYYKMVELQNQNLELEFRE</sequence>
<dbReference type="AlphaFoldDB" id="H1PSA6"/>
<dbReference type="InterPro" id="IPR036640">
    <property type="entry name" value="ABC1_TM_sf"/>
</dbReference>
<dbReference type="BioCyc" id="FSP457404-HMP:GTSQ-1303-MONOMER"/>
<protein>
    <recommendedName>
        <fullName evidence="12">ABC transporter ATP-binding protein</fullName>
    </recommendedName>
</protein>